<evidence type="ECO:0000259" key="1">
    <source>
        <dbReference type="Pfam" id="PF12867"/>
    </source>
</evidence>
<keyword evidence="3" id="KW-1185">Reference proteome</keyword>
<dbReference type="Pfam" id="PF12867">
    <property type="entry name" value="DinB_2"/>
    <property type="match status" value="1"/>
</dbReference>
<dbReference type="SUPFAM" id="SSF109854">
    <property type="entry name" value="DinB/YfiT-like putative metalloenzymes"/>
    <property type="match status" value="1"/>
</dbReference>
<dbReference type="AlphaFoldDB" id="A0A1X7IBG8"/>
<evidence type="ECO:0000313" key="2">
    <source>
        <dbReference type="EMBL" id="SMG11556.1"/>
    </source>
</evidence>
<dbReference type="EMBL" id="FXAZ01000001">
    <property type="protein sequence ID" value="SMG11556.1"/>
    <property type="molecule type" value="Genomic_DNA"/>
</dbReference>
<name>A0A1X7IBG8_9BACL</name>
<feature type="domain" description="DinB-like" evidence="1">
    <location>
        <begin position="41"/>
        <end position="179"/>
    </location>
</feature>
<protein>
    <submittedName>
        <fullName evidence="2">DinB superfamily protein</fullName>
    </submittedName>
</protein>
<gene>
    <name evidence="2" type="ORF">SAMN06295960_0270</name>
</gene>
<sequence length="189" mass="22155">MLRAFFIWHDLIGRIWYDERIFILTTIHRKGGIMDQALFKQLAFVREVTLQLVQNVSEQEADVVPDGFNNNIRWNLGHIYLVQEVFAFARAGEIPKIPDGFVEWFNMGTKPADWEQAPPSLEELSGLLREQIKRIEETFMNRLQERSAQPMAIRTLNLETVEEFLTFSLYHEGTHTQVIKSIKRLIQHS</sequence>
<dbReference type="InterPro" id="IPR034660">
    <property type="entry name" value="DinB/YfiT-like"/>
</dbReference>
<evidence type="ECO:0000313" key="3">
    <source>
        <dbReference type="Proteomes" id="UP000193834"/>
    </source>
</evidence>
<organism evidence="2 3">
    <name type="scientific">Paenibacillus aquistagni</name>
    <dbReference type="NCBI Taxonomy" id="1852522"/>
    <lineage>
        <taxon>Bacteria</taxon>
        <taxon>Bacillati</taxon>
        <taxon>Bacillota</taxon>
        <taxon>Bacilli</taxon>
        <taxon>Bacillales</taxon>
        <taxon>Paenibacillaceae</taxon>
        <taxon>Paenibacillus</taxon>
    </lineage>
</organism>
<proteinExistence type="predicted"/>
<dbReference type="STRING" id="1852522.SAMN06295960_0270"/>
<accession>A0A1X7IBG8</accession>
<reference evidence="2 3" key="1">
    <citation type="submission" date="2017-04" db="EMBL/GenBank/DDBJ databases">
        <authorList>
            <person name="Afonso C.L."/>
            <person name="Miller P.J."/>
            <person name="Scott M.A."/>
            <person name="Spackman E."/>
            <person name="Goraichik I."/>
            <person name="Dimitrov K.M."/>
            <person name="Suarez D.L."/>
            <person name="Swayne D.E."/>
        </authorList>
    </citation>
    <scope>NUCLEOTIDE SEQUENCE [LARGE SCALE GENOMIC DNA]</scope>
    <source>
        <strain evidence="2 3">11</strain>
    </source>
</reference>
<dbReference type="InterPro" id="IPR024775">
    <property type="entry name" value="DinB-like"/>
</dbReference>
<dbReference type="Gene3D" id="1.20.120.450">
    <property type="entry name" value="dinb family like domain"/>
    <property type="match status" value="1"/>
</dbReference>
<dbReference type="Proteomes" id="UP000193834">
    <property type="component" value="Unassembled WGS sequence"/>
</dbReference>